<comment type="caution">
    <text evidence="5">The sequence shown here is derived from an EMBL/GenBank/DDBJ whole genome shotgun (WGS) entry which is preliminary data.</text>
</comment>
<dbReference type="EMBL" id="VJDK01000009">
    <property type="protein sequence ID" value="MWY74015.1"/>
    <property type="molecule type" value="Genomic_DNA"/>
</dbReference>
<feature type="domain" description="UvrD-like helicase C-terminal" evidence="3">
    <location>
        <begin position="423"/>
        <end position="472"/>
    </location>
</feature>
<dbReference type="Pfam" id="PF13538">
    <property type="entry name" value="UvrD_C_2"/>
    <property type="match status" value="1"/>
</dbReference>
<dbReference type="Gene3D" id="3.40.50.300">
    <property type="entry name" value="P-loop containing nucleotide triphosphate hydrolases"/>
    <property type="match status" value="2"/>
</dbReference>
<organism evidence="5">
    <name type="scientific">Francisella tularensis</name>
    <dbReference type="NCBI Taxonomy" id="263"/>
    <lineage>
        <taxon>Bacteria</taxon>
        <taxon>Pseudomonadati</taxon>
        <taxon>Pseudomonadota</taxon>
        <taxon>Gammaproteobacteria</taxon>
        <taxon>Thiotrichales</taxon>
        <taxon>Francisellaceae</taxon>
        <taxon>Francisella</taxon>
    </lineage>
</organism>
<dbReference type="EMBL" id="VJIQ01000009">
    <property type="protein sequence ID" value="MXB13179.1"/>
    <property type="molecule type" value="Genomic_DNA"/>
</dbReference>
<protein>
    <submittedName>
        <fullName evidence="5">AAA family ATPase</fullName>
    </submittedName>
</protein>
<dbReference type="InterPro" id="IPR027417">
    <property type="entry name" value="P-loop_NTPase"/>
</dbReference>
<proteinExistence type="predicted"/>
<dbReference type="CDD" id="cd18809">
    <property type="entry name" value="SF1_C_RecD"/>
    <property type="match status" value="1"/>
</dbReference>
<evidence type="ECO:0000256" key="1">
    <source>
        <dbReference type="ARBA" id="ARBA00022741"/>
    </source>
</evidence>
<reference evidence="5" key="1">
    <citation type="submission" date="2019-06" db="EMBL/GenBank/DDBJ databases">
        <title>Phylogeography and genetic diversity of Francisella tularensis subsp. holarctica in France (1947-2018).</title>
        <authorList>
            <person name="Kevin M."/>
            <person name="Madani N."/>
            <person name="Maurin M."/>
        </authorList>
    </citation>
    <scope>NUCLEOTIDE SEQUENCE</scope>
    <source>
        <strain evidence="4">10-1635/5</strain>
        <strain evidence="5">93-11516</strain>
    </source>
</reference>
<dbReference type="PANTHER" id="PTHR43788">
    <property type="entry name" value="DNA2/NAM7 HELICASE FAMILY MEMBER"/>
    <property type="match status" value="1"/>
</dbReference>
<dbReference type="AlphaFoldDB" id="A0A6B0JTA4"/>
<evidence type="ECO:0000313" key="4">
    <source>
        <dbReference type="EMBL" id="MWY74015.1"/>
    </source>
</evidence>
<dbReference type="GO" id="GO:0005524">
    <property type="term" value="F:ATP binding"/>
    <property type="evidence" value="ECO:0007669"/>
    <property type="project" value="UniProtKB-KW"/>
</dbReference>
<evidence type="ECO:0000313" key="5">
    <source>
        <dbReference type="EMBL" id="MXB13179.1"/>
    </source>
</evidence>
<gene>
    <name evidence="4" type="ORF">FNB10_02390</name>
    <name evidence="5" type="ORF">FND40_02275</name>
</gene>
<dbReference type="GO" id="GO:0003678">
    <property type="term" value="F:DNA helicase activity"/>
    <property type="evidence" value="ECO:0007669"/>
    <property type="project" value="UniProtKB-ARBA"/>
</dbReference>
<evidence type="ECO:0000256" key="2">
    <source>
        <dbReference type="ARBA" id="ARBA00022840"/>
    </source>
</evidence>
<dbReference type="InterPro" id="IPR050534">
    <property type="entry name" value="Coronavir_polyprotein_1ab"/>
</dbReference>
<evidence type="ECO:0000259" key="3">
    <source>
        <dbReference type="Pfam" id="PF13538"/>
    </source>
</evidence>
<dbReference type="Pfam" id="PF13604">
    <property type="entry name" value="AAA_30"/>
    <property type="match status" value="1"/>
</dbReference>
<name>A0A6B0JTA4_FRATU</name>
<sequence length="473" mass="53836">MNNAKTLLSSDEILYLPNGQKIVFNQQQLEAVNQIKKFLKSDERYFLLSGFAGTGKTTVVKKILDEYPKKAIVSAPTRKANAVISQATATQGYTIHSLLGLQPDINLEDFNPNDPVFGQIKKATIRNYNLIIIDEASMINTVLFELIDSEINRSLITKVLFLGDQAQIPPIGDQLSPIFTLENSYQLTQLMRQATDNPLAPLTQQLRNVNNQLPEFLIKKQTLLSEAAEGILFVDSNEEFREQLIEVFGSSHAKTDPNYAKLIAWRNKTVMQSNRIIRDLVFGDDAKLVEKGDVLTGYRAIKANSKEEFLINNCVDYKVVDVSERQRNINGLFGYTVSILEKAKIFKGFEQKDIFVIDSQDETNLYDYAEIHDSLLLIARSDKLWNAYYEFRKNNLLLIDIDRCRDGRSKSKNNLIKKDLDYGFAVTAHKAQGSTYNKVFVLLKDIQLNTNITERNQILYVAMTRARKLLIVL</sequence>
<dbReference type="InterPro" id="IPR027785">
    <property type="entry name" value="UvrD-like_helicase_C"/>
</dbReference>
<accession>A0A6B0JTA4</accession>
<keyword evidence="2" id="KW-0067">ATP-binding</keyword>
<dbReference type="CDD" id="cd17933">
    <property type="entry name" value="DEXSc_RecD-like"/>
    <property type="match status" value="1"/>
</dbReference>
<dbReference type="SUPFAM" id="SSF52540">
    <property type="entry name" value="P-loop containing nucleoside triphosphate hydrolases"/>
    <property type="match status" value="1"/>
</dbReference>
<dbReference type="PANTHER" id="PTHR43788:SF6">
    <property type="entry name" value="DNA HELICASE B"/>
    <property type="match status" value="1"/>
</dbReference>
<dbReference type="RefSeq" id="WP_029599654.1">
    <property type="nucleotide sequence ID" value="NZ_CP025778.1"/>
</dbReference>
<keyword evidence="1" id="KW-0547">Nucleotide-binding</keyword>